<sequence>MSLGLQDRFGIGPGSVVATDLPNVAEGILLHLACARLGSAIATAKNEDMLRKIPNVKCAVATGETSWLMPDSCILAGSGDMNDMLQYRSSGEGDDILDMDRNEQDSERALGFFNNPKALTHGSALSMGSQMLEHFHMVPRDKVCVSITLYHAFGIGSACSSALLSGAAIVLPAVGGLRGCGVPSQRAEVTLETLEKEQCTLLFADTHTLKALHDNSLREKLNDANLSNLRGGVCKTGSGTEILNDTVELKGVTLATLGKKK</sequence>
<accession>A0A7S1BTK0</accession>
<gene>
    <name evidence="1" type="ORF">CHYS00102_LOCUS24797</name>
</gene>
<dbReference type="Gene3D" id="3.40.50.12780">
    <property type="entry name" value="N-terminal domain of ligase-like"/>
    <property type="match status" value="1"/>
</dbReference>
<dbReference type="SUPFAM" id="SSF56801">
    <property type="entry name" value="Acetyl-CoA synthetase-like"/>
    <property type="match status" value="1"/>
</dbReference>
<dbReference type="AlphaFoldDB" id="A0A7S1BTK0"/>
<organism evidence="1">
    <name type="scientific">Corethron hystrix</name>
    <dbReference type="NCBI Taxonomy" id="216773"/>
    <lineage>
        <taxon>Eukaryota</taxon>
        <taxon>Sar</taxon>
        <taxon>Stramenopiles</taxon>
        <taxon>Ochrophyta</taxon>
        <taxon>Bacillariophyta</taxon>
        <taxon>Coscinodiscophyceae</taxon>
        <taxon>Corethrophycidae</taxon>
        <taxon>Corethrales</taxon>
        <taxon>Corethraceae</taxon>
        <taxon>Corethron</taxon>
    </lineage>
</organism>
<evidence type="ECO:0008006" key="2">
    <source>
        <dbReference type="Google" id="ProtNLM"/>
    </source>
</evidence>
<name>A0A7S1BTK0_9STRA</name>
<protein>
    <recommendedName>
        <fullName evidence="2">AMP-dependent synthetase/ligase domain-containing protein</fullName>
    </recommendedName>
</protein>
<dbReference type="EMBL" id="HBFR01033947">
    <property type="protein sequence ID" value="CAD8897583.1"/>
    <property type="molecule type" value="Transcribed_RNA"/>
</dbReference>
<evidence type="ECO:0000313" key="1">
    <source>
        <dbReference type="EMBL" id="CAD8897583.1"/>
    </source>
</evidence>
<proteinExistence type="predicted"/>
<reference evidence="1" key="1">
    <citation type="submission" date="2021-01" db="EMBL/GenBank/DDBJ databases">
        <authorList>
            <person name="Corre E."/>
            <person name="Pelletier E."/>
            <person name="Niang G."/>
            <person name="Scheremetjew M."/>
            <person name="Finn R."/>
            <person name="Kale V."/>
            <person name="Holt S."/>
            <person name="Cochrane G."/>
            <person name="Meng A."/>
            <person name="Brown T."/>
            <person name="Cohen L."/>
        </authorList>
    </citation>
    <scope>NUCLEOTIDE SEQUENCE</scope>
    <source>
        <strain evidence="1">308</strain>
    </source>
</reference>
<dbReference type="InterPro" id="IPR042099">
    <property type="entry name" value="ANL_N_sf"/>
</dbReference>